<protein>
    <submittedName>
        <fullName evidence="2">Uncharacterized protein</fullName>
    </submittedName>
</protein>
<accession>A0A9W8BFN5</accession>
<comment type="caution">
    <text evidence="2">The sequence shown here is derived from an EMBL/GenBank/DDBJ whole genome shotgun (WGS) entry which is preliminary data.</text>
</comment>
<feature type="transmembrane region" description="Helical" evidence="1">
    <location>
        <begin position="121"/>
        <end position="141"/>
    </location>
</feature>
<feature type="transmembrane region" description="Helical" evidence="1">
    <location>
        <begin position="37"/>
        <end position="57"/>
    </location>
</feature>
<keyword evidence="1" id="KW-0812">Transmembrane</keyword>
<gene>
    <name evidence="2" type="ORF">H4R26_001642</name>
</gene>
<name>A0A9W8BFN5_9FUNG</name>
<feature type="transmembrane region" description="Helical" evidence="1">
    <location>
        <begin position="153"/>
        <end position="174"/>
    </location>
</feature>
<evidence type="ECO:0000313" key="2">
    <source>
        <dbReference type="EMBL" id="KAJ2005967.1"/>
    </source>
</evidence>
<keyword evidence="3" id="KW-1185">Reference proteome</keyword>
<feature type="transmembrane region" description="Helical" evidence="1">
    <location>
        <begin position="180"/>
        <end position="199"/>
    </location>
</feature>
<feature type="transmembrane region" description="Helical" evidence="1">
    <location>
        <begin position="94"/>
        <end position="115"/>
    </location>
</feature>
<keyword evidence="1" id="KW-1133">Transmembrane helix</keyword>
<evidence type="ECO:0000256" key="1">
    <source>
        <dbReference type="SAM" id="Phobius"/>
    </source>
</evidence>
<proteinExistence type="predicted"/>
<feature type="transmembrane region" description="Helical" evidence="1">
    <location>
        <begin position="69"/>
        <end position="87"/>
    </location>
</feature>
<organism evidence="2 3">
    <name type="scientific">Coemansia thaxteri</name>
    <dbReference type="NCBI Taxonomy" id="2663907"/>
    <lineage>
        <taxon>Eukaryota</taxon>
        <taxon>Fungi</taxon>
        <taxon>Fungi incertae sedis</taxon>
        <taxon>Zoopagomycota</taxon>
        <taxon>Kickxellomycotina</taxon>
        <taxon>Kickxellomycetes</taxon>
        <taxon>Kickxellales</taxon>
        <taxon>Kickxellaceae</taxon>
        <taxon>Coemansia</taxon>
    </lineage>
</organism>
<reference evidence="2" key="1">
    <citation type="submission" date="2022-07" db="EMBL/GenBank/DDBJ databases">
        <title>Phylogenomic reconstructions and comparative analyses of Kickxellomycotina fungi.</title>
        <authorList>
            <person name="Reynolds N.K."/>
            <person name="Stajich J.E."/>
            <person name="Barry K."/>
            <person name="Grigoriev I.V."/>
            <person name="Crous P."/>
            <person name="Smith M.E."/>
        </authorList>
    </citation>
    <scope>NUCLEOTIDE SEQUENCE</scope>
    <source>
        <strain evidence="2">IMI 214461</strain>
    </source>
</reference>
<feature type="transmembrane region" description="Helical" evidence="1">
    <location>
        <begin position="211"/>
        <end position="229"/>
    </location>
</feature>
<dbReference type="OrthoDB" id="5542060at2759"/>
<dbReference type="AlphaFoldDB" id="A0A9W8BFN5"/>
<dbReference type="EMBL" id="JANBQF010000077">
    <property type="protein sequence ID" value="KAJ2005967.1"/>
    <property type="molecule type" value="Genomic_DNA"/>
</dbReference>
<keyword evidence="1" id="KW-0472">Membrane</keyword>
<dbReference type="Proteomes" id="UP001150907">
    <property type="component" value="Unassembled WGS sequence"/>
</dbReference>
<sequence length="239" mass="27095">MSDMNVLSVQDDNDDFIIVKCLRDSDRSVRHDFIHKVCRVFAAQLLGFSVFLMAIRWFEFTIHDYSNSWLLIFSLIVNSVFSMAGLWKKRHSQVYSIAFTVLFTCIWAYLVNLSIFSFYSYSPSNGCFIATGVFAAVTVFTMQTNYDIFEAPAAYFVGGCFFVFSAAAHLVLGYDSIGEYLGALAIGFFFTGYIMVGIYRSMGFFTANVQPNVSLAITVGLLHPFVAFLEIDDNKFYYE</sequence>
<evidence type="ECO:0000313" key="3">
    <source>
        <dbReference type="Proteomes" id="UP001150907"/>
    </source>
</evidence>